<protein>
    <recommendedName>
        <fullName evidence="5">Ribosome maturation factor RimM</fullName>
    </recommendedName>
</protein>
<dbReference type="AlphaFoldDB" id="A0A060LUE6"/>
<dbReference type="Gene3D" id="2.30.30.240">
    <property type="entry name" value="PRC-barrel domain"/>
    <property type="match status" value="1"/>
</dbReference>
<proteinExistence type="inferred from homology"/>
<keyword evidence="9" id="KW-1185">Reference proteome</keyword>
<dbReference type="InterPro" id="IPR009000">
    <property type="entry name" value="Transl_B-barrel_sf"/>
</dbReference>
<evidence type="ECO:0000256" key="4">
    <source>
        <dbReference type="ARBA" id="ARBA00023186"/>
    </source>
</evidence>
<dbReference type="Proteomes" id="UP000027142">
    <property type="component" value="Chromosome"/>
</dbReference>
<evidence type="ECO:0000256" key="5">
    <source>
        <dbReference type="HAMAP-Rule" id="MF_00014"/>
    </source>
</evidence>
<dbReference type="HOGENOM" id="CLU_077636_3_1_9"/>
<dbReference type="Gene3D" id="2.40.30.60">
    <property type="entry name" value="RimM"/>
    <property type="match status" value="1"/>
</dbReference>
<dbReference type="Pfam" id="PF01782">
    <property type="entry name" value="RimM"/>
    <property type="match status" value="1"/>
</dbReference>
<dbReference type="NCBIfam" id="TIGR02273">
    <property type="entry name" value="16S_RimM"/>
    <property type="match status" value="1"/>
</dbReference>
<dbReference type="InterPro" id="IPR011033">
    <property type="entry name" value="PRC_barrel-like_sf"/>
</dbReference>
<accession>A0A060LUE6</accession>
<comment type="subunit">
    <text evidence="5">Binds ribosomal protein uS19.</text>
</comment>
<dbReference type="GO" id="GO:0042274">
    <property type="term" value="P:ribosomal small subunit biogenesis"/>
    <property type="evidence" value="ECO:0007669"/>
    <property type="project" value="UniProtKB-UniRule"/>
</dbReference>
<dbReference type="SUPFAM" id="SSF50447">
    <property type="entry name" value="Translation proteins"/>
    <property type="match status" value="1"/>
</dbReference>
<dbReference type="HAMAP" id="MF_00014">
    <property type="entry name" value="Ribosome_mat_RimM"/>
    <property type="match status" value="1"/>
</dbReference>
<evidence type="ECO:0000259" key="6">
    <source>
        <dbReference type="Pfam" id="PF01782"/>
    </source>
</evidence>
<sequence>MTNWFNVGRLVNTHGVRGEVRVLSNTDFGEERFAIGSQLKVASSPDEKGTLIQVKSHRKHKNFDLLTFEGYTNMNEVEEFKGKYMYVSEKQLSELGENEFYYHEIIGCQAIDEDGHSLGMIKEIIETGANDVWVVERKGKKDLLLPYIEDVIKEVNLNESIVKVHLLEGLDDV</sequence>
<dbReference type="GO" id="GO:0005737">
    <property type="term" value="C:cytoplasm"/>
    <property type="evidence" value="ECO:0007669"/>
    <property type="project" value="UniProtKB-SubCell"/>
</dbReference>
<dbReference type="Pfam" id="PF05239">
    <property type="entry name" value="PRC"/>
    <property type="match status" value="1"/>
</dbReference>
<keyword evidence="3 5" id="KW-0698">rRNA processing</keyword>
<dbReference type="STRING" id="1246626.BleG1_2278"/>
<name>A0A060LUE6_9BACI</name>
<dbReference type="InterPro" id="IPR027275">
    <property type="entry name" value="PRC-brl_dom"/>
</dbReference>
<feature type="domain" description="RimM N-terminal" evidence="6">
    <location>
        <begin position="7"/>
        <end position="90"/>
    </location>
</feature>
<dbReference type="RefSeq" id="WP_038480811.1">
    <property type="nucleotide sequence ID" value="NZ_CP003923.1"/>
</dbReference>
<reference evidence="8 9" key="1">
    <citation type="journal article" date="2014" name="Gene">
        <title>A comparative genomic analysis of the alkalitolerant soil bacterium Bacillus lehensis G1.</title>
        <authorList>
            <person name="Noor Y.M."/>
            <person name="Samsulrizal N.H."/>
            <person name="Jema'on N.A."/>
            <person name="Low K.O."/>
            <person name="Ramli A.N."/>
            <person name="Alias N.I."/>
            <person name="Damis S.I."/>
            <person name="Fuzi S.F."/>
            <person name="Isa M.N."/>
            <person name="Murad A.M."/>
            <person name="Raih M.F."/>
            <person name="Bakar F.D."/>
            <person name="Najimudin N."/>
            <person name="Mahadi N.M."/>
            <person name="Illias R.M."/>
        </authorList>
    </citation>
    <scope>NUCLEOTIDE SEQUENCE [LARGE SCALE GENOMIC DNA]</scope>
    <source>
        <strain evidence="8 9">G1</strain>
    </source>
</reference>
<comment type="similarity">
    <text evidence="5">Belongs to the RimM family.</text>
</comment>
<evidence type="ECO:0000313" key="8">
    <source>
        <dbReference type="EMBL" id="AIC94856.1"/>
    </source>
</evidence>
<comment type="domain">
    <text evidence="5">The PRC barrel domain binds ribosomal protein uS19.</text>
</comment>
<dbReference type="InterPro" id="IPR002676">
    <property type="entry name" value="RimM_N"/>
</dbReference>
<comment type="subcellular location">
    <subcellularLocation>
        <location evidence="5">Cytoplasm</location>
    </subcellularLocation>
</comment>
<evidence type="ECO:0000256" key="3">
    <source>
        <dbReference type="ARBA" id="ARBA00022552"/>
    </source>
</evidence>
<dbReference type="eggNOG" id="COG0806">
    <property type="taxonomic scope" value="Bacteria"/>
</dbReference>
<dbReference type="InterPro" id="IPR011961">
    <property type="entry name" value="RimM"/>
</dbReference>
<keyword evidence="4 5" id="KW-0143">Chaperone</keyword>
<evidence type="ECO:0000256" key="2">
    <source>
        <dbReference type="ARBA" id="ARBA00022517"/>
    </source>
</evidence>
<keyword evidence="1 5" id="KW-0963">Cytoplasm</keyword>
<organism evidence="8 9">
    <name type="scientific">Shouchella lehensis G1</name>
    <dbReference type="NCBI Taxonomy" id="1246626"/>
    <lineage>
        <taxon>Bacteria</taxon>
        <taxon>Bacillati</taxon>
        <taxon>Bacillota</taxon>
        <taxon>Bacilli</taxon>
        <taxon>Bacillales</taxon>
        <taxon>Bacillaceae</taxon>
        <taxon>Shouchella</taxon>
    </lineage>
</organism>
<feature type="domain" description="PRC-barrel" evidence="7">
    <location>
        <begin position="97"/>
        <end position="168"/>
    </location>
</feature>
<evidence type="ECO:0000313" key="9">
    <source>
        <dbReference type="Proteomes" id="UP000027142"/>
    </source>
</evidence>
<dbReference type="EMBL" id="CP003923">
    <property type="protein sequence ID" value="AIC94856.1"/>
    <property type="molecule type" value="Genomic_DNA"/>
</dbReference>
<dbReference type="GO" id="GO:0043022">
    <property type="term" value="F:ribosome binding"/>
    <property type="evidence" value="ECO:0007669"/>
    <property type="project" value="InterPro"/>
</dbReference>
<evidence type="ECO:0000259" key="7">
    <source>
        <dbReference type="Pfam" id="PF05239"/>
    </source>
</evidence>
<dbReference type="PANTHER" id="PTHR33692">
    <property type="entry name" value="RIBOSOME MATURATION FACTOR RIMM"/>
    <property type="match status" value="1"/>
</dbReference>
<dbReference type="PANTHER" id="PTHR33692:SF1">
    <property type="entry name" value="RIBOSOME MATURATION FACTOR RIMM"/>
    <property type="match status" value="1"/>
</dbReference>
<dbReference type="PATRIC" id="fig|1246626.3.peg.2277"/>
<dbReference type="SUPFAM" id="SSF50346">
    <property type="entry name" value="PRC-barrel domain"/>
    <property type="match status" value="1"/>
</dbReference>
<gene>
    <name evidence="5" type="primary">rimM</name>
    <name evidence="8" type="ORF">BleG1_2278</name>
</gene>
<dbReference type="GO" id="GO:0006364">
    <property type="term" value="P:rRNA processing"/>
    <property type="evidence" value="ECO:0007669"/>
    <property type="project" value="UniProtKB-UniRule"/>
</dbReference>
<dbReference type="KEGG" id="ble:BleG1_2278"/>
<dbReference type="InterPro" id="IPR036976">
    <property type="entry name" value="RimM_N_sf"/>
</dbReference>
<dbReference type="OrthoDB" id="9810331at2"/>
<dbReference type="GO" id="GO:0005840">
    <property type="term" value="C:ribosome"/>
    <property type="evidence" value="ECO:0007669"/>
    <property type="project" value="InterPro"/>
</dbReference>
<comment type="function">
    <text evidence="5">An accessory protein needed during the final step in the assembly of 30S ribosomal subunit, possibly for assembly of the head region. Essential for efficient processing of 16S rRNA. May be needed both before and after RbfA during the maturation of 16S rRNA. It has affinity for free ribosomal 30S subunits but not for 70S ribosomes.</text>
</comment>
<evidence type="ECO:0000256" key="1">
    <source>
        <dbReference type="ARBA" id="ARBA00022490"/>
    </source>
</evidence>
<keyword evidence="2 5" id="KW-0690">Ribosome biogenesis</keyword>